<sequence length="499" mass="55569">MSRIDEKAGGWEAVRDAEVDAAVNAHDEDRLRRLSVMPGGFGSRSARCRAWLELLRVERLQSTPSSPETTRFATPETDAETVVYTPHQDEGQVLLDTRRAFVTYPRDISSDAKADMQEDLTALICTVLQRHPALSYFQGFHDIATVMYLTFLSKVPRPREGATAQDREEWDTLVRATEVVALSRTRDGMGKDLGPMMGMLKLLRRVLAAADPGLYRISASISPVPTLPFFALSWILTLFSHDVDTLAPVQRIFDYLIARNPISAIYLAVAILMSKKRQMLKLAADLGPEVRLDPSLLHPLFQRLPPLYSDTPDEPTPPPGFHDPNAEARGKFDEPNPYTPIALSGIFQLADKLQAKHPFDGSRVRAHEVLGSGSVVRTYVLELGEQLDEQAKVDEKAALKAWTLADAEACIDKDVVLPGGDQLDDEEPVPWPDRLGGLARSRRIVTTITIGVLLIGVGAALYRSTGRYRLAAWWTTFMRRDISWARAYLGQYVPALRDL</sequence>
<dbReference type="Pfam" id="PF00566">
    <property type="entry name" value="RabGAP-TBC"/>
    <property type="match status" value="1"/>
</dbReference>
<dbReference type="KEGG" id="ccac:CcaHIS019_0201290"/>
<dbReference type="InterPro" id="IPR000195">
    <property type="entry name" value="Rab-GAP-TBC_dom"/>
</dbReference>
<reference evidence="5" key="1">
    <citation type="journal article" date="2023" name="BMC Genomics">
        <title>Chromosome-level genome assemblies of Cutaneotrichosporon spp. (Trichosporonales, Basidiomycota) reveal imbalanced evolution between nucleotide sequences and chromosome synteny.</title>
        <authorList>
            <person name="Kobayashi Y."/>
            <person name="Kayamori A."/>
            <person name="Aoki K."/>
            <person name="Shiwa Y."/>
            <person name="Matsutani M."/>
            <person name="Fujita N."/>
            <person name="Sugita T."/>
            <person name="Iwasaki W."/>
            <person name="Tanaka N."/>
            <person name="Takashima M."/>
        </authorList>
    </citation>
    <scope>NUCLEOTIDE SEQUENCE</scope>
    <source>
        <strain evidence="5">HIS019</strain>
    </source>
</reference>
<dbReference type="PROSITE" id="PS50086">
    <property type="entry name" value="TBC_RABGAP"/>
    <property type="match status" value="1"/>
</dbReference>
<evidence type="ECO:0000259" key="4">
    <source>
        <dbReference type="PROSITE" id="PS50086"/>
    </source>
</evidence>
<evidence type="ECO:0000313" key="5">
    <source>
        <dbReference type="EMBL" id="BEI88767.1"/>
    </source>
</evidence>
<dbReference type="SUPFAM" id="SSF47923">
    <property type="entry name" value="Ypt/Rab-GAP domain of gyp1p"/>
    <property type="match status" value="2"/>
</dbReference>
<evidence type="ECO:0000256" key="1">
    <source>
        <dbReference type="ARBA" id="ARBA00022468"/>
    </source>
</evidence>
<keyword evidence="1" id="KW-0343">GTPase activation</keyword>
<evidence type="ECO:0000313" key="6">
    <source>
        <dbReference type="Proteomes" id="UP001233271"/>
    </source>
</evidence>
<keyword evidence="3" id="KW-1133">Transmembrane helix</keyword>
<gene>
    <name evidence="5" type="primary">GYP8</name>
    <name evidence="5" type="ORF">CcaverHIS019_0201290</name>
</gene>
<dbReference type="SMART" id="SM00164">
    <property type="entry name" value="TBC"/>
    <property type="match status" value="1"/>
</dbReference>
<feature type="region of interest" description="Disordered" evidence="2">
    <location>
        <begin position="307"/>
        <end position="327"/>
    </location>
</feature>
<name>A0AA48I3N6_9TREE</name>
<dbReference type="AlphaFoldDB" id="A0AA48I3N6"/>
<dbReference type="Proteomes" id="UP001233271">
    <property type="component" value="Chromosome 2"/>
</dbReference>
<evidence type="ECO:0000256" key="2">
    <source>
        <dbReference type="SAM" id="MobiDB-lite"/>
    </source>
</evidence>
<dbReference type="InterPro" id="IPR045913">
    <property type="entry name" value="TBC20/Gyp8-like"/>
</dbReference>
<dbReference type="GeneID" id="85492638"/>
<accession>A0AA48I3N6</accession>
<dbReference type="EMBL" id="AP028213">
    <property type="protein sequence ID" value="BEI88767.1"/>
    <property type="molecule type" value="Genomic_DNA"/>
</dbReference>
<dbReference type="RefSeq" id="XP_060454033.1">
    <property type="nucleotide sequence ID" value="XM_060597106.1"/>
</dbReference>
<feature type="transmembrane region" description="Helical" evidence="3">
    <location>
        <begin position="444"/>
        <end position="462"/>
    </location>
</feature>
<dbReference type="GO" id="GO:0005096">
    <property type="term" value="F:GTPase activator activity"/>
    <property type="evidence" value="ECO:0007669"/>
    <property type="project" value="UniProtKB-KW"/>
</dbReference>
<organism evidence="5 6">
    <name type="scientific">Cutaneotrichosporon cavernicola</name>
    <dbReference type="NCBI Taxonomy" id="279322"/>
    <lineage>
        <taxon>Eukaryota</taxon>
        <taxon>Fungi</taxon>
        <taxon>Dikarya</taxon>
        <taxon>Basidiomycota</taxon>
        <taxon>Agaricomycotina</taxon>
        <taxon>Tremellomycetes</taxon>
        <taxon>Trichosporonales</taxon>
        <taxon>Trichosporonaceae</taxon>
        <taxon>Cutaneotrichosporon</taxon>
    </lineage>
</organism>
<dbReference type="InterPro" id="IPR035969">
    <property type="entry name" value="Rab-GAP_TBC_sf"/>
</dbReference>
<dbReference type="PANTHER" id="PTHR20913:SF7">
    <property type="entry name" value="RE60063P"/>
    <property type="match status" value="1"/>
</dbReference>
<keyword evidence="3" id="KW-0472">Membrane</keyword>
<dbReference type="PANTHER" id="PTHR20913">
    <property type="entry name" value="TBC1 DOMAIN FAMILY MEMBER 20/GTPASE"/>
    <property type="match status" value="1"/>
</dbReference>
<evidence type="ECO:0000256" key="3">
    <source>
        <dbReference type="SAM" id="Phobius"/>
    </source>
</evidence>
<dbReference type="GO" id="GO:0006888">
    <property type="term" value="P:endoplasmic reticulum to Golgi vesicle-mediated transport"/>
    <property type="evidence" value="ECO:0007669"/>
    <property type="project" value="TreeGrafter"/>
</dbReference>
<protein>
    <recommendedName>
        <fullName evidence="4">Rab-GAP TBC domain-containing protein</fullName>
    </recommendedName>
</protein>
<proteinExistence type="predicted"/>
<keyword evidence="6" id="KW-1185">Reference proteome</keyword>
<dbReference type="GO" id="GO:0005789">
    <property type="term" value="C:endoplasmic reticulum membrane"/>
    <property type="evidence" value="ECO:0007669"/>
    <property type="project" value="TreeGrafter"/>
</dbReference>
<keyword evidence="3" id="KW-0812">Transmembrane</keyword>
<feature type="domain" description="Rab-GAP TBC" evidence="4">
    <location>
        <begin position="41"/>
        <end position="260"/>
    </location>
</feature>
<dbReference type="Gene3D" id="1.10.472.80">
    <property type="entry name" value="Ypt/Rab-GAP domain of gyp1p, domain 3"/>
    <property type="match status" value="1"/>
</dbReference>
<dbReference type="Gene3D" id="1.10.8.1310">
    <property type="match status" value="1"/>
</dbReference>